<proteinExistence type="predicted"/>
<organism evidence="3 4">
    <name type="scientific">Marasmius tenuissimus</name>
    <dbReference type="NCBI Taxonomy" id="585030"/>
    <lineage>
        <taxon>Eukaryota</taxon>
        <taxon>Fungi</taxon>
        <taxon>Dikarya</taxon>
        <taxon>Basidiomycota</taxon>
        <taxon>Agaricomycotina</taxon>
        <taxon>Agaricomycetes</taxon>
        <taxon>Agaricomycetidae</taxon>
        <taxon>Agaricales</taxon>
        <taxon>Marasmiineae</taxon>
        <taxon>Marasmiaceae</taxon>
        <taxon>Marasmius</taxon>
    </lineage>
</organism>
<feature type="domain" description="F-box" evidence="2">
    <location>
        <begin position="63"/>
        <end position="116"/>
    </location>
</feature>
<keyword evidence="1" id="KW-0175">Coiled coil</keyword>
<name>A0ABR2ZRH6_9AGAR</name>
<accession>A0ABR2ZRH6</accession>
<evidence type="ECO:0000259" key="2">
    <source>
        <dbReference type="Pfam" id="PF12937"/>
    </source>
</evidence>
<dbReference type="EMBL" id="JBBXMP010000066">
    <property type="protein sequence ID" value="KAL0064181.1"/>
    <property type="molecule type" value="Genomic_DNA"/>
</dbReference>
<dbReference type="Proteomes" id="UP001437256">
    <property type="component" value="Unassembled WGS sequence"/>
</dbReference>
<protein>
    <recommendedName>
        <fullName evidence="2">F-box domain-containing protein</fullName>
    </recommendedName>
</protein>
<reference evidence="3 4" key="1">
    <citation type="submission" date="2024-05" db="EMBL/GenBank/DDBJ databases">
        <title>A draft genome resource for the thread blight pathogen Marasmius tenuissimus strain MS-2.</title>
        <authorList>
            <person name="Yulfo-Soto G.E."/>
            <person name="Baruah I.K."/>
            <person name="Amoako-Attah I."/>
            <person name="Bukari Y."/>
            <person name="Meinhardt L.W."/>
            <person name="Bailey B.A."/>
            <person name="Cohen S.P."/>
        </authorList>
    </citation>
    <scope>NUCLEOTIDE SEQUENCE [LARGE SCALE GENOMIC DNA]</scope>
    <source>
        <strain evidence="3 4">MS-2</strain>
    </source>
</reference>
<evidence type="ECO:0000313" key="4">
    <source>
        <dbReference type="Proteomes" id="UP001437256"/>
    </source>
</evidence>
<evidence type="ECO:0000313" key="3">
    <source>
        <dbReference type="EMBL" id="KAL0064181.1"/>
    </source>
</evidence>
<dbReference type="InterPro" id="IPR001810">
    <property type="entry name" value="F-box_dom"/>
</dbReference>
<dbReference type="SUPFAM" id="SSF81383">
    <property type="entry name" value="F-box domain"/>
    <property type="match status" value="1"/>
</dbReference>
<dbReference type="InterPro" id="IPR036047">
    <property type="entry name" value="F-box-like_dom_sf"/>
</dbReference>
<gene>
    <name evidence="3" type="ORF">AAF712_008903</name>
</gene>
<evidence type="ECO:0000256" key="1">
    <source>
        <dbReference type="SAM" id="Coils"/>
    </source>
</evidence>
<keyword evidence="4" id="KW-1185">Reference proteome</keyword>
<sequence>MMVTMERIMDIDNMNLNETEIERKLEKLEQKAIALEKSALETRLEQGRLQRALNEFRNQANPFCRLPPELQALIFERCVDADTKGHVLTIHASPWTLAQTCRQWREIVLSTPTLWRLFRINTGLMHRDPVQMAKIWLERSNPSPISCLVILNHIPLLQGLQDSLFELIMAQSGRWRHLDIDLKDRQDLFEQLFSIKHPLPFLRSIRVYVTLETPMHIFQWQHCRQKHQICAMPISTPLLPTHFPSVSLGHSFETSK</sequence>
<feature type="coiled-coil region" evidence="1">
    <location>
        <begin position="11"/>
        <end position="45"/>
    </location>
</feature>
<dbReference type="Pfam" id="PF12937">
    <property type="entry name" value="F-box-like"/>
    <property type="match status" value="1"/>
</dbReference>
<comment type="caution">
    <text evidence="3">The sequence shown here is derived from an EMBL/GenBank/DDBJ whole genome shotgun (WGS) entry which is preliminary data.</text>
</comment>